<sequence length="65" mass="7360">MIIRLGRLTPGYFRLLQRQVAGEVQTQPQDRAINQIAMMLAIMGLSLSYYSAKQMTEKVHVQPAP</sequence>
<accession>A0A1A8QK22</accession>
<proteinExistence type="predicted"/>
<name>A0A1A8QK22_9TELE</name>
<protein>
    <submittedName>
        <fullName evidence="1">Uncharacterized protein</fullName>
    </submittedName>
</protein>
<reference evidence="1" key="1">
    <citation type="submission" date="2016-05" db="EMBL/GenBank/DDBJ databases">
        <authorList>
            <person name="Lavstsen T."/>
            <person name="Jespersen J.S."/>
        </authorList>
    </citation>
    <scope>NUCLEOTIDE SEQUENCE</scope>
    <source>
        <tissue evidence="1">Brain</tissue>
    </source>
</reference>
<organism evidence="1">
    <name type="scientific">Nothobranchius pienaari</name>
    <dbReference type="NCBI Taxonomy" id="704102"/>
    <lineage>
        <taxon>Eukaryota</taxon>
        <taxon>Metazoa</taxon>
        <taxon>Chordata</taxon>
        <taxon>Craniata</taxon>
        <taxon>Vertebrata</taxon>
        <taxon>Euteleostomi</taxon>
        <taxon>Actinopterygii</taxon>
        <taxon>Neopterygii</taxon>
        <taxon>Teleostei</taxon>
        <taxon>Neoteleostei</taxon>
        <taxon>Acanthomorphata</taxon>
        <taxon>Ovalentaria</taxon>
        <taxon>Atherinomorphae</taxon>
        <taxon>Cyprinodontiformes</taxon>
        <taxon>Nothobranchiidae</taxon>
        <taxon>Nothobranchius</taxon>
    </lineage>
</organism>
<reference evidence="1" key="2">
    <citation type="submission" date="2016-06" db="EMBL/GenBank/DDBJ databases">
        <title>The genome of a short-lived fish provides insights into sex chromosome evolution and the genetic control of aging.</title>
        <authorList>
            <person name="Reichwald K."/>
            <person name="Felder M."/>
            <person name="Petzold A."/>
            <person name="Koch P."/>
            <person name="Groth M."/>
            <person name="Platzer M."/>
        </authorList>
    </citation>
    <scope>NUCLEOTIDE SEQUENCE</scope>
    <source>
        <tissue evidence="1">Brain</tissue>
    </source>
</reference>
<dbReference type="AlphaFoldDB" id="A0A1A8QK22"/>
<dbReference type="EMBL" id="HAEG01012954">
    <property type="protein sequence ID" value="SBR93673.1"/>
    <property type="molecule type" value="Transcribed_RNA"/>
</dbReference>
<evidence type="ECO:0000313" key="1">
    <source>
        <dbReference type="EMBL" id="SBR93673.1"/>
    </source>
</evidence>
<gene>
    <name evidence="1" type="primary">Nfu_g_1_011071</name>
</gene>